<dbReference type="OMA" id="KEHTESW"/>
<comment type="caution">
    <text evidence="2">The sequence shown here is derived from an EMBL/GenBank/DDBJ whole genome shotgun (WGS) entry which is preliminary data.</text>
</comment>
<dbReference type="Gramene" id="OMP02185">
    <property type="protein sequence ID" value="OMP02185"/>
    <property type="gene ID" value="CCACVL1_02890"/>
</dbReference>
<keyword evidence="1" id="KW-1133">Transmembrane helix</keyword>
<dbReference type="InterPro" id="IPR001128">
    <property type="entry name" value="Cyt_P450"/>
</dbReference>
<dbReference type="PANTHER" id="PTHR47951:SF8">
    <property type="entry name" value="CYTOCHROME P450 93A2-LIKE"/>
    <property type="match status" value="1"/>
</dbReference>
<dbReference type="InterPro" id="IPR036396">
    <property type="entry name" value="Cyt_P450_sf"/>
</dbReference>
<dbReference type="EMBL" id="AWWV01006280">
    <property type="protein sequence ID" value="OMP02185.1"/>
    <property type="molecule type" value="Genomic_DNA"/>
</dbReference>
<reference evidence="2 3" key="1">
    <citation type="submission" date="2013-09" db="EMBL/GenBank/DDBJ databases">
        <title>Corchorus capsularis genome sequencing.</title>
        <authorList>
            <person name="Alam M."/>
            <person name="Haque M.S."/>
            <person name="Islam M.S."/>
            <person name="Emdad E.M."/>
            <person name="Islam M.M."/>
            <person name="Ahmed B."/>
            <person name="Halim A."/>
            <person name="Hossen Q.M.M."/>
            <person name="Hossain M.Z."/>
            <person name="Ahmed R."/>
            <person name="Khan M.M."/>
            <person name="Islam R."/>
            <person name="Rashid M.M."/>
            <person name="Khan S.A."/>
            <person name="Rahman M.S."/>
            <person name="Alam M."/>
        </authorList>
    </citation>
    <scope>NUCLEOTIDE SEQUENCE [LARGE SCALE GENOMIC DNA]</scope>
    <source>
        <strain evidence="3">cv. CVL-1</strain>
        <tissue evidence="2">Whole seedling</tissue>
    </source>
</reference>
<accession>A0A1R3K522</accession>
<feature type="transmembrane region" description="Helical" evidence="1">
    <location>
        <begin position="22"/>
        <end position="42"/>
    </location>
</feature>
<protein>
    <submittedName>
        <fullName evidence="2">Cytochrome P450</fullName>
    </submittedName>
</protein>
<keyword evidence="1" id="KW-0812">Transmembrane</keyword>
<dbReference type="AlphaFoldDB" id="A0A1R3K522"/>
<dbReference type="Pfam" id="PF00067">
    <property type="entry name" value="p450"/>
    <property type="match status" value="1"/>
</dbReference>
<dbReference type="PRINTS" id="PR00463">
    <property type="entry name" value="EP450I"/>
</dbReference>
<dbReference type="SUPFAM" id="SSF48264">
    <property type="entry name" value="Cytochrome P450"/>
    <property type="match status" value="1"/>
</dbReference>
<organism evidence="2 3">
    <name type="scientific">Corchorus capsularis</name>
    <name type="common">Jute</name>
    <dbReference type="NCBI Taxonomy" id="210143"/>
    <lineage>
        <taxon>Eukaryota</taxon>
        <taxon>Viridiplantae</taxon>
        <taxon>Streptophyta</taxon>
        <taxon>Embryophyta</taxon>
        <taxon>Tracheophyta</taxon>
        <taxon>Spermatophyta</taxon>
        <taxon>Magnoliopsida</taxon>
        <taxon>eudicotyledons</taxon>
        <taxon>Gunneridae</taxon>
        <taxon>Pentapetalae</taxon>
        <taxon>rosids</taxon>
        <taxon>malvids</taxon>
        <taxon>Malvales</taxon>
        <taxon>Malvaceae</taxon>
        <taxon>Grewioideae</taxon>
        <taxon>Apeibeae</taxon>
        <taxon>Corchorus</taxon>
    </lineage>
</organism>
<proteinExistence type="predicted"/>
<dbReference type="InterPro" id="IPR002401">
    <property type="entry name" value="Cyt_P450_E_grp-I"/>
</dbReference>
<evidence type="ECO:0000313" key="3">
    <source>
        <dbReference type="Proteomes" id="UP000188268"/>
    </source>
</evidence>
<gene>
    <name evidence="2" type="ORF">CCACVL1_02890</name>
</gene>
<sequence>MLSLVPMSFAMTTQNLFDKPDMFTQIIMIPVVVTLLLAVCLFQFKKLSSRSGNNAKQLPGPSGLPLVGYLPFLGRNLHETLMELAKKYGPIYKLSLGQRQCVIISSPHLVKEVVRDQDVTFANRNPNIAALAFSFGGKDIAFSPYGPEWRMLRRIFVQEMQSKANLDAFYGLRKNEVKKSVRDVYAKKGNPIDVGEMAFSTVINMITSMFWGGTILGDRATASSRNGDFRVAVSELLAIWGRPNISDFIPCLARFDLQGVDKDMKRASKWIEVIFDSVIDQRMKEEKESCQDTKKKDSKDFLDFLLEFKDEETGISLSRAQIKAFLAVILSPFNSFFF</sequence>
<dbReference type="GO" id="GO:0020037">
    <property type="term" value="F:heme binding"/>
    <property type="evidence" value="ECO:0007669"/>
    <property type="project" value="InterPro"/>
</dbReference>
<dbReference type="OrthoDB" id="2789670at2759"/>
<dbReference type="Gene3D" id="1.10.630.10">
    <property type="entry name" value="Cytochrome P450"/>
    <property type="match status" value="1"/>
</dbReference>
<keyword evidence="1" id="KW-0472">Membrane</keyword>
<evidence type="ECO:0000313" key="2">
    <source>
        <dbReference type="EMBL" id="OMP02185.1"/>
    </source>
</evidence>
<dbReference type="GO" id="GO:0005506">
    <property type="term" value="F:iron ion binding"/>
    <property type="evidence" value="ECO:0007669"/>
    <property type="project" value="InterPro"/>
</dbReference>
<evidence type="ECO:0000256" key="1">
    <source>
        <dbReference type="SAM" id="Phobius"/>
    </source>
</evidence>
<dbReference type="GO" id="GO:0004497">
    <property type="term" value="F:monooxygenase activity"/>
    <property type="evidence" value="ECO:0007669"/>
    <property type="project" value="InterPro"/>
</dbReference>
<dbReference type="Proteomes" id="UP000188268">
    <property type="component" value="Unassembled WGS sequence"/>
</dbReference>
<keyword evidence="3" id="KW-1185">Reference proteome</keyword>
<dbReference type="PANTHER" id="PTHR47951">
    <property type="entry name" value="OS08G0547900 PROTEIN"/>
    <property type="match status" value="1"/>
</dbReference>
<name>A0A1R3K522_COCAP</name>
<dbReference type="GO" id="GO:0016705">
    <property type="term" value="F:oxidoreductase activity, acting on paired donors, with incorporation or reduction of molecular oxygen"/>
    <property type="evidence" value="ECO:0007669"/>
    <property type="project" value="InterPro"/>
</dbReference>